<feature type="compositionally biased region" description="Polar residues" evidence="7">
    <location>
        <begin position="641"/>
        <end position="656"/>
    </location>
</feature>
<comment type="subcellular location">
    <subcellularLocation>
        <location evidence="1">Membrane</location>
        <topology evidence="1">Multi-pass membrane protein</topology>
    </subcellularLocation>
</comment>
<keyword evidence="2" id="KW-0813">Transport</keyword>
<name>A0AAE0LY09_9PEZI</name>
<feature type="transmembrane region" description="Helical" evidence="8">
    <location>
        <begin position="130"/>
        <end position="149"/>
    </location>
</feature>
<feature type="transmembrane region" description="Helical" evidence="8">
    <location>
        <begin position="286"/>
        <end position="316"/>
    </location>
</feature>
<feature type="transmembrane region" description="Helical" evidence="8">
    <location>
        <begin position="352"/>
        <end position="371"/>
    </location>
</feature>
<gene>
    <name evidence="10" type="ORF">B0H66DRAFT_585177</name>
</gene>
<dbReference type="GO" id="GO:0022857">
    <property type="term" value="F:transmembrane transporter activity"/>
    <property type="evidence" value="ECO:0007669"/>
    <property type="project" value="InterPro"/>
</dbReference>
<evidence type="ECO:0000256" key="1">
    <source>
        <dbReference type="ARBA" id="ARBA00004141"/>
    </source>
</evidence>
<feature type="transmembrane region" description="Helical" evidence="8">
    <location>
        <begin position="377"/>
        <end position="399"/>
    </location>
</feature>
<feature type="region of interest" description="Disordered" evidence="7">
    <location>
        <begin position="1063"/>
        <end position="1104"/>
    </location>
</feature>
<dbReference type="GO" id="GO:0003677">
    <property type="term" value="F:DNA binding"/>
    <property type="evidence" value="ECO:0007669"/>
    <property type="project" value="InterPro"/>
</dbReference>
<dbReference type="Pfam" id="PF04082">
    <property type="entry name" value="Fungal_trans"/>
    <property type="match status" value="1"/>
</dbReference>
<dbReference type="CDD" id="cd12148">
    <property type="entry name" value="fungal_TF_MHR"/>
    <property type="match status" value="1"/>
</dbReference>
<feature type="region of interest" description="Disordered" evidence="7">
    <location>
        <begin position="558"/>
        <end position="585"/>
    </location>
</feature>
<evidence type="ECO:0000256" key="2">
    <source>
        <dbReference type="ARBA" id="ARBA00022448"/>
    </source>
</evidence>
<dbReference type="InterPro" id="IPR020846">
    <property type="entry name" value="MFS_dom"/>
</dbReference>
<evidence type="ECO:0000256" key="5">
    <source>
        <dbReference type="ARBA" id="ARBA00023136"/>
    </source>
</evidence>
<accession>A0AAE0LY09</accession>
<dbReference type="Pfam" id="PF07690">
    <property type="entry name" value="MFS_1"/>
    <property type="match status" value="1"/>
</dbReference>
<feature type="transmembrane region" description="Helical" evidence="8">
    <location>
        <begin position="322"/>
        <end position="343"/>
    </location>
</feature>
<feature type="compositionally biased region" description="Basic and acidic residues" evidence="7">
    <location>
        <begin position="629"/>
        <end position="640"/>
    </location>
</feature>
<keyword evidence="3 8" id="KW-0812">Transmembrane</keyword>
<dbReference type="EMBL" id="JAUEDM010000010">
    <property type="protein sequence ID" value="KAK3311943.1"/>
    <property type="molecule type" value="Genomic_DNA"/>
</dbReference>
<evidence type="ECO:0000313" key="11">
    <source>
        <dbReference type="Proteomes" id="UP001283341"/>
    </source>
</evidence>
<keyword evidence="11" id="KW-1185">Reference proteome</keyword>
<reference evidence="10" key="2">
    <citation type="submission" date="2023-06" db="EMBL/GenBank/DDBJ databases">
        <authorList>
            <consortium name="Lawrence Berkeley National Laboratory"/>
            <person name="Haridas S."/>
            <person name="Hensen N."/>
            <person name="Bonometti L."/>
            <person name="Westerberg I."/>
            <person name="Brannstrom I.O."/>
            <person name="Guillou S."/>
            <person name="Cros-Aarteil S."/>
            <person name="Calhoun S."/>
            <person name="Kuo A."/>
            <person name="Mondo S."/>
            <person name="Pangilinan J."/>
            <person name="Riley R."/>
            <person name="Labutti K."/>
            <person name="Andreopoulos B."/>
            <person name="Lipzen A."/>
            <person name="Chen C."/>
            <person name="Yanf M."/>
            <person name="Daum C."/>
            <person name="Ng V."/>
            <person name="Clum A."/>
            <person name="Steindorff A."/>
            <person name="Ohm R."/>
            <person name="Martin F."/>
            <person name="Silar P."/>
            <person name="Natvig D."/>
            <person name="Lalanne C."/>
            <person name="Gautier V."/>
            <person name="Ament-Velasquez S.L."/>
            <person name="Kruys A."/>
            <person name="Hutchinson M.I."/>
            <person name="Powell A.J."/>
            <person name="Barry K."/>
            <person name="Miller A.N."/>
            <person name="Grigoriev I.V."/>
            <person name="Debuchy R."/>
            <person name="Gladieux P."/>
            <person name="Thoren M.H."/>
            <person name="Johannesson H."/>
        </authorList>
    </citation>
    <scope>NUCLEOTIDE SEQUENCE</scope>
    <source>
        <strain evidence="10">CBS 118394</strain>
    </source>
</reference>
<dbReference type="Gene3D" id="1.20.1250.20">
    <property type="entry name" value="MFS general substrate transporter like domains"/>
    <property type="match status" value="2"/>
</dbReference>
<feature type="transmembrane region" description="Helical" evidence="8">
    <location>
        <begin position="218"/>
        <end position="238"/>
    </location>
</feature>
<dbReference type="InterPro" id="IPR007219">
    <property type="entry name" value="XnlR_reg_dom"/>
</dbReference>
<dbReference type="SUPFAM" id="SSF103473">
    <property type="entry name" value="MFS general substrate transporter"/>
    <property type="match status" value="1"/>
</dbReference>
<feature type="domain" description="Major facilitator superfamily (MFS) profile" evidence="9">
    <location>
        <begin position="58"/>
        <end position="466"/>
    </location>
</feature>
<dbReference type="PANTHER" id="PTHR43791:SF35">
    <property type="entry name" value="MAJOR FACILITATOR SUPERFAMILY (MFS) PROFILE DOMAIN-CONTAINING PROTEIN"/>
    <property type="match status" value="1"/>
</dbReference>
<dbReference type="GO" id="GO:0016020">
    <property type="term" value="C:membrane"/>
    <property type="evidence" value="ECO:0007669"/>
    <property type="project" value="UniProtKB-SubCell"/>
</dbReference>
<dbReference type="Proteomes" id="UP001283341">
    <property type="component" value="Unassembled WGS sequence"/>
</dbReference>
<evidence type="ECO:0000256" key="4">
    <source>
        <dbReference type="ARBA" id="ARBA00022989"/>
    </source>
</evidence>
<evidence type="ECO:0000256" key="8">
    <source>
        <dbReference type="SAM" id="Phobius"/>
    </source>
</evidence>
<evidence type="ECO:0000256" key="3">
    <source>
        <dbReference type="ARBA" id="ARBA00022692"/>
    </source>
</evidence>
<dbReference type="InterPro" id="IPR036259">
    <property type="entry name" value="MFS_trans_sf"/>
</dbReference>
<dbReference type="SMART" id="SM00906">
    <property type="entry name" value="Fungal_trans"/>
    <property type="match status" value="1"/>
</dbReference>
<feature type="transmembrane region" description="Helical" evidence="8">
    <location>
        <begin position="155"/>
        <end position="175"/>
    </location>
</feature>
<feature type="transmembrane region" description="Helical" evidence="8">
    <location>
        <begin position="96"/>
        <end position="118"/>
    </location>
</feature>
<proteinExistence type="predicted"/>
<dbReference type="PROSITE" id="PS50850">
    <property type="entry name" value="MFS"/>
    <property type="match status" value="1"/>
</dbReference>
<keyword evidence="5 8" id="KW-0472">Membrane</keyword>
<feature type="region of interest" description="Disordered" evidence="7">
    <location>
        <begin position="618"/>
        <end position="659"/>
    </location>
</feature>
<comment type="caution">
    <text evidence="10">The sequence shown here is derived from an EMBL/GenBank/DDBJ whole genome shotgun (WGS) entry which is preliminary data.</text>
</comment>
<evidence type="ECO:0000313" key="10">
    <source>
        <dbReference type="EMBL" id="KAK3311943.1"/>
    </source>
</evidence>
<sequence>MAENPDTASANEVPVKKANSIDTVHNDEAVVVLANYTGEQTWTDAEEKKLRRKIDWRLMPVLCMTYSLQYYDKAMLGQAAIFGLRTDLDLLVGTRYSWSASIFYLGYIIGSYPAMVLAQKFPVERVASGLVVLWGLCLMLTVVCNSYQGLYAQRFFLGMLESGVSPMFMLIVGSWYQKKEQAMRMGIWYSMTGYVSVVSPLINYGLGQIGGGASTWRYMYYFGASLTLLWGVALFWVLPPDPINAKGFTERERFILVARLRTNNSGVRNTHYKVDQIIELLLDAKFWILFAVSFLSMIANGPISTFIPIIIGGFGYSQLNSLLLMMPCGVYAGSMMLLLSYLASKLKNARSYLILVAELGTILASLLLWLLPLNAKGGLLFAVFTLPSLGAGYAVLMGLSVANMAGYTKRSIASSGIYIGYCLGNFVGPLVFKAEEAPRYASGFIIVVITSIVSGVLIIVYRLLCVWSNKKRDKAGIMEGFEHAYEDDLTDVKSRPWLKSSATGFTTTVANPRGNAQNWFARPATLRKDNSEGYGTCSNCFAASRDCQVYISKRKRHYSNTDASSNGNVPGAGRPATAVYPRSPSVEVDDSIQVTAVAPSQPLSQPQTSLVVSVLPPARPQQQPQHQPPGHERQPSHHTETPQSQRTAEQVTTGRSNPIDVDTGFLHVYGLENQIDAERQELEATLEQSYSLSDAQHQELQQIFAETYIEYCYPWCPVLDIDRLGEDTLRSPLLANALALAGSHIRPPLIPHDGPAAYYKRATSIFYNDEESDGLTTLQAISLFYWWAPRSPALARRHSSWWWTSVLIRHAQQMNFHREPGPNHPLRDVLQLALRRRIWWTAFARERLTALCQSKPCIIDPADCSIQPPTLADFPADAKLQRKGEVFIHWVKLCGIMGKIAKTLSRSSGEGFPDDLRQELVGWVHSLPSHLQLPIGSARTEIFDRDVHQLHLPYLTTIIVMHLRRSAYDLPQALPPAILAASCIVRILRDILSRGDTRFLMPITCWYSGTAFIALLQACRIENIAKDAHEGLDVLTNAIEQLQRMWGSANVVRQGFDRLRKSHAGAGGGGGFRNSQQQQPPDQTTCGNDAVPLNNGDVGGQNQREESFEWPALFPFVTRSTSRIARALLPGTEPGEMPLTRFPSPDNLLFHETFMQDYQGFFDPFDPFLGGGFGDAVANNGLNNFL</sequence>
<evidence type="ECO:0000259" key="9">
    <source>
        <dbReference type="PROSITE" id="PS50850"/>
    </source>
</evidence>
<feature type="transmembrane region" description="Helical" evidence="8">
    <location>
        <begin position="187"/>
        <end position="206"/>
    </location>
</feature>
<reference evidence="10" key="1">
    <citation type="journal article" date="2023" name="Mol. Phylogenet. Evol.">
        <title>Genome-scale phylogeny and comparative genomics of the fungal order Sordariales.</title>
        <authorList>
            <person name="Hensen N."/>
            <person name="Bonometti L."/>
            <person name="Westerberg I."/>
            <person name="Brannstrom I.O."/>
            <person name="Guillou S."/>
            <person name="Cros-Aarteil S."/>
            <person name="Calhoun S."/>
            <person name="Haridas S."/>
            <person name="Kuo A."/>
            <person name="Mondo S."/>
            <person name="Pangilinan J."/>
            <person name="Riley R."/>
            <person name="LaButti K."/>
            <person name="Andreopoulos B."/>
            <person name="Lipzen A."/>
            <person name="Chen C."/>
            <person name="Yan M."/>
            <person name="Daum C."/>
            <person name="Ng V."/>
            <person name="Clum A."/>
            <person name="Steindorff A."/>
            <person name="Ohm R.A."/>
            <person name="Martin F."/>
            <person name="Silar P."/>
            <person name="Natvig D.O."/>
            <person name="Lalanne C."/>
            <person name="Gautier V."/>
            <person name="Ament-Velasquez S.L."/>
            <person name="Kruys A."/>
            <person name="Hutchinson M.I."/>
            <person name="Powell A.J."/>
            <person name="Barry K."/>
            <person name="Miller A.N."/>
            <person name="Grigoriev I.V."/>
            <person name="Debuchy R."/>
            <person name="Gladieux P."/>
            <person name="Hiltunen Thoren M."/>
            <person name="Johannesson H."/>
        </authorList>
    </citation>
    <scope>NUCLEOTIDE SEQUENCE</scope>
    <source>
        <strain evidence="10">CBS 118394</strain>
    </source>
</reference>
<dbReference type="GO" id="GO:0008270">
    <property type="term" value="F:zinc ion binding"/>
    <property type="evidence" value="ECO:0007669"/>
    <property type="project" value="InterPro"/>
</dbReference>
<feature type="compositionally biased region" description="Polar residues" evidence="7">
    <location>
        <begin position="1073"/>
        <end position="1087"/>
    </location>
</feature>
<dbReference type="PANTHER" id="PTHR43791">
    <property type="entry name" value="PERMEASE-RELATED"/>
    <property type="match status" value="1"/>
</dbReference>
<keyword evidence="6" id="KW-0539">Nucleus</keyword>
<keyword evidence="4 8" id="KW-1133">Transmembrane helix</keyword>
<dbReference type="InterPro" id="IPR011701">
    <property type="entry name" value="MFS"/>
</dbReference>
<protein>
    <submittedName>
        <fullName evidence="10">Major facilitator superfamily domain-containing protein</fullName>
    </submittedName>
</protein>
<dbReference type="GO" id="GO:0006351">
    <property type="term" value="P:DNA-templated transcription"/>
    <property type="evidence" value="ECO:0007669"/>
    <property type="project" value="InterPro"/>
</dbReference>
<dbReference type="AlphaFoldDB" id="A0AAE0LY09"/>
<evidence type="ECO:0000256" key="6">
    <source>
        <dbReference type="ARBA" id="ARBA00023242"/>
    </source>
</evidence>
<feature type="transmembrane region" description="Helical" evidence="8">
    <location>
        <begin position="444"/>
        <end position="464"/>
    </location>
</feature>
<feature type="transmembrane region" description="Helical" evidence="8">
    <location>
        <begin position="411"/>
        <end position="432"/>
    </location>
</feature>
<organism evidence="10 11">
    <name type="scientific">Apodospora peruviana</name>
    <dbReference type="NCBI Taxonomy" id="516989"/>
    <lineage>
        <taxon>Eukaryota</taxon>
        <taxon>Fungi</taxon>
        <taxon>Dikarya</taxon>
        <taxon>Ascomycota</taxon>
        <taxon>Pezizomycotina</taxon>
        <taxon>Sordariomycetes</taxon>
        <taxon>Sordariomycetidae</taxon>
        <taxon>Sordariales</taxon>
        <taxon>Lasiosphaeriaceae</taxon>
        <taxon>Apodospora</taxon>
    </lineage>
</organism>
<evidence type="ECO:0000256" key="7">
    <source>
        <dbReference type="SAM" id="MobiDB-lite"/>
    </source>
</evidence>